<keyword evidence="2" id="KW-1185">Reference proteome</keyword>
<dbReference type="HOGENOM" id="CLU_2999060_0_0_1"/>
<proteinExistence type="predicted"/>
<name>T1KYW2_TETUR</name>
<dbReference type="EMBL" id="CAEY01000719">
    <property type="status" value="NOT_ANNOTATED_CDS"/>
    <property type="molecule type" value="Genomic_DNA"/>
</dbReference>
<reference evidence="2" key="1">
    <citation type="submission" date="2011-08" db="EMBL/GenBank/DDBJ databases">
        <authorList>
            <person name="Rombauts S."/>
        </authorList>
    </citation>
    <scope>NUCLEOTIDE SEQUENCE</scope>
    <source>
        <strain evidence="2">London</strain>
    </source>
</reference>
<dbReference type="EnsemblMetazoa" id="tetur27g02120.1">
    <property type="protein sequence ID" value="tetur27g02120.1"/>
    <property type="gene ID" value="tetur27g02120"/>
</dbReference>
<evidence type="ECO:0000313" key="1">
    <source>
        <dbReference type="EnsemblMetazoa" id="tetur27g02120.1"/>
    </source>
</evidence>
<sequence>MKLGITRKHANLEIAIFQVYIKNSQHKIQRFSTKLHQHHNHYLYHSLGIITNISAKN</sequence>
<organism evidence="1 2">
    <name type="scientific">Tetranychus urticae</name>
    <name type="common">Two-spotted spider mite</name>
    <dbReference type="NCBI Taxonomy" id="32264"/>
    <lineage>
        <taxon>Eukaryota</taxon>
        <taxon>Metazoa</taxon>
        <taxon>Ecdysozoa</taxon>
        <taxon>Arthropoda</taxon>
        <taxon>Chelicerata</taxon>
        <taxon>Arachnida</taxon>
        <taxon>Acari</taxon>
        <taxon>Acariformes</taxon>
        <taxon>Trombidiformes</taxon>
        <taxon>Prostigmata</taxon>
        <taxon>Eleutherengona</taxon>
        <taxon>Raphignathae</taxon>
        <taxon>Tetranychoidea</taxon>
        <taxon>Tetranychidae</taxon>
        <taxon>Tetranychus</taxon>
    </lineage>
</organism>
<accession>T1KYW2</accession>
<reference evidence="1" key="2">
    <citation type="submission" date="2015-06" db="UniProtKB">
        <authorList>
            <consortium name="EnsemblMetazoa"/>
        </authorList>
    </citation>
    <scope>IDENTIFICATION</scope>
</reference>
<evidence type="ECO:0000313" key="2">
    <source>
        <dbReference type="Proteomes" id="UP000015104"/>
    </source>
</evidence>
<protein>
    <submittedName>
        <fullName evidence="1">Uncharacterized protein</fullName>
    </submittedName>
</protein>
<dbReference type="Proteomes" id="UP000015104">
    <property type="component" value="Unassembled WGS sequence"/>
</dbReference>
<dbReference type="AlphaFoldDB" id="T1KYW2"/>